<keyword evidence="5 7" id="KW-0813">Transport</keyword>
<name>A0ABX0V4P5_9HYPH</name>
<dbReference type="Pfam" id="PF12849">
    <property type="entry name" value="PBP_like_2"/>
    <property type="match status" value="1"/>
</dbReference>
<gene>
    <name evidence="10" type="ORF">FHS82_003421</name>
</gene>
<accession>A0ABX0V4P5</accession>
<evidence type="ECO:0000313" key="10">
    <source>
        <dbReference type="EMBL" id="NIJ59563.1"/>
    </source>
</evidence>
<keyword evidence="11" id="KW-1185">Reference proteome</keyword>
<evidence type="ECO:0000313" key="11">
    <source>
        <dbReference type="Proteomes" id="UP001429580"/>
    </source>
</evidence>
<dbReference type="InterPro" id="IPR024370">
    <property type="entry name" value="PBP_domain"/>
</dbReference>
<dbReference type="NCBIfam" id="TIGR00975">
    <property type="entry name" value="3a0107s03"/>
    <property type="match status" value="1"/>
</dbReference>
<dbReference type="PANTHER" id="PTHR42996:SF1">
    <property type="entry name" value="PHOSPHATE-BINDING PROTEIN PSTS"/>
    <property type="match status" value="1"/>
</dbReference>
<evidence type="ECO:0000256" key="7">
    <source>
        <dbReference type="PIRNR" id="PIRNR002756"/>
    </source>
</evidence>
<comment type="function">
    <text evidence="1 7">Part of the ABC transporter complex PstSACB involved in phosphate import.</text>
</comment>
<dbReference type="InterPro" id="IPR005673">
    <property type="entry name" value="ABC_phos-bd_PstS"/>
</dbReference>
<comment type="similarity">
    <text evidence="2 7">Belongs to the PstS family.</text>
</comment>
<evidence type="ECO:0000256" key="5">
    <source>
        <dbReference type="ARBA" id="ARBA00022448"/>
    </source>
</evidence>
<dbReference type="EMBL" id="JAASQI010000009">
    <property type="protein sequence ID" value="NIJ59563.1"/>
    <property type="molecule type" value="Genomic_DNA"/>
</dbReference>
<evidence type="ECO:0000256" key="3">
    <source>
        <dbReference type="ARBA" id="ARBA00011529"/>
    </source>
</evidence>
<evidence type="ECO:0000256" key="8">
    <source>
        <dbReference type="SAM" id="SignalP"/>
    </source>
</evidence>
<evidence type="ECO:0000259" key="9">
    <source>
        <dbReference type="Pfam" id="PF12849"/>
    </source>
</evidence>
<proteinExistence type="inferred from homology"/>
<dbReference type="PANTHER" id="PTHR42996">
    <property type="entry name" value="PHOSPHATE-BINDING PROTEIN PSTS"/>
    <property type="match status" value="1"/>
</dbReference>
<reference evidence="10 11" key="1">
    <citation type="submission" date="2020-03" db="EMBL/GenBank/DDBJ databases">
        <title>Genomic Encyclopedia of Type Strains, Phase IV (KMG-IV): sequencing the most valuable type-strain genomes for metagenomic binning, comparative biology and taxonomic classification.</title>
        <authorList>
            <person name="Goeker M."/>
        </authorList>
    </citation>
    <scope>NUCLEOTIDE SEQUENCE [LARGE SCALE GENOMIC DNA]</scope>
    <source>
        <strain evidence="10 11">DSM 103870</strain>
    </source>
</reference>
<feature type="domain" description="PBP" evidence="9">
    <location>
        <begin position="28"/>
        <end position="314"/>
    </location>
</feature>
<evidence type="ECO:0000256" key="1">
    <source>
        <dbReference type="ARBA" id="ARBA00002841"/>
    </source>
</evidence>
<dbReference type="RefSeq" id="WP_166955057.1">
    <property type="nucleotide sequence ID" value="NZ_JAASQI010000009.1"/>
</dbReference>
<dbReference type="Proteomes" id="UP001429580">
    <property type="component" value="Unassembled WGS sequence"/>
</dbReference>
<dbReference type="InterPro" id="IPR050962">
    <property type="entry name" value="Phosphate-bind_PstS"/>
</dbReference>
<evidence type="ECO:0000256" key="6">
    <source>
        <dbReference type="ARBA" id="ARBA00022592"/>
    </source>
</evidence>
<feature type="chain" id="PRO_5046049978" description="Phosphate-binding protein PstS" evidence="8">
    <location>
        <begin position="26"/>
        <end position="343"/>
    </location>
</feature>
<organism evidence="10 11">
    <name type="scientific">Pseudochelatococcus lubricantis</name>
    <dbReference type="NCBI Taxonomy" id="1538102"/>
    <lineage>
        <taxon>Bacteria</taxon>
        <taxon>Pseudomonadati</taxon>
        <taxon>Pseudomonadota</taxon>
        <taxon>Alphaproteobacteria</taxon>
        <taxon>Hyphomicrobiales</taxon>
        <taxon>Chelatococcaceae</taxon>
        <taxon>Pseudochelatococcus</taxon>
    </lineage>
</organism>
<sequence length="343" mass="36994">MKSTFLRYVLAALIGLFVAGGPAFAQNVRISGAGASFPFPLYSAWFQKYSQITPGVRIDYQSTGSGAGVRSFIQRLVDFAGSDAAISDEEKAQIDGGVVVLPLTAGEVVLAYNLPGVKELKLPREVYPLIFTGDVNRWNDPRIVAANPGVTLPDQTITVVRRSDSSGTTFVFTQHLSAISEPFKTKLGFGTTVQWPSLPNFIGAPRNDGITATVMQTPGAIGYIEYGFARLSNTPFALLENKSGNFVKAGDEAGQAALASADFSGDDLRIWITDPTDPKAYPIATFTWLLFYKKHGNEQIAAALRDFVKWAATDGQTMASELGYIPLPKIVVERVIAESANIQ</sequence>
<comment type="caution">
    <text evidence="10">The sequence shown here is derived from an EMBL/GenBank/DDBJ whole genome shotgun (WGS) entry which is preliminary data.</text>
</comment>
<feature type="signal peptide" evidence="8">
    <location>
        <begin position="1"/>
        <end position="25"/>
    </location>
</feature>
<keyword evidence="8" id="KW-0732">Signal</keyword>
<dbReference type="CDD" id="cd13565">
    <property type="entry name" value="PBP2_PstS"/>
    <property type="match status" value="1"/>
</dbReference>
<evidence type="ECO:0000256" key="4">
    <source>
        <dbReference type="ARBA" id="ARBA00021889"/>
    </source>
</evidence>
<dbReference type="PIRSF" id="PIRSF002756">
    <property type="entry name" value="PstS"/>
    <property type="match status" value="1"/>
</dbReference>
<protein>
    <recommendedName>
        <fullName evidence="4 7">Phosphate-binding protein PstS</fullName>
    </recommendedName>
</protein>
<dbReference type="Gene3D" id="3.40.190.10">
    <property type="entry name" value="Periplasmic binding protein-like II"/>
    <property type="match status" value="2"/>
</dbReference>
<comment type="subunit">
    <text evidence="3 7">The complex is composed of two ATP-binding proteins (PstB), two transmembrane proteins (PstC and PstA) and a solute-binding protein (PstS).</text>
</comment>
<keyword evidence="6 7" id="KW-0592">Phosphate transport</keyword>
<dbReference type="SUPFAM" id="SSF53850">
    <property type="entry name" value="Periplasmic binding protein-like II"/>
    <property type="match status" value="1"/>
</dbReference>
<evidence type="ECO:0000256" key="2">
    <source>
        <dbReference type="ARBA" id="ARBA00008725"/>
    </source>
</evidence>